<evidence type="ECO:0000313" key="1">
    <source>
        <dbReference type="EMBL" id="BAC46145.1"/>
    </source>
</evidence>
<proteinExistence type="predicted"/>
<accession>Q89W13</accession>
<dbReference type="InParanoid" id="Q89W13"/>
<evidence type="ECO:0000313" key="2">
    <source>
        <dbReference type="Proteomes" id="UP000002526"/>
    </source>
</evidence>
<dbReference type="eggNOG" id="ENOG5033M7D">
    <property type="taxonomic scope" value="Bacteria"/>
</dbReference>
<name>Q89W13_BRADU</name>
<keyword evidence="2" id="KW-1185">Reference proteome</keyword>
<dbReference type="KEGG" id="bja:bll0880"/>
<dbReference type="Proteomes" id="UP000002526">
    <property type="component" value="Chromosome"/>
</dbReference>
<dbReference type="HOGENOM" id="CLU_848980_0_0_5"/>
<organism evidence="1 2">
    <name type="scientific">Bradyrhizobium diazoefficiens (strain JCM 10833 / BCRC 13528 / IAM 13628 / NBRC 14792 / USDA 110)</name>
    <dbReference type="NCBI Taxonomy" id="224911"/>
    <lineage>
        <taxon>Bacteria</taxon>
        <taxon>Pseudomonadati</taxon>
        <taxon>Pseudomonadota</taxon>
        <taxon>Alphaproteobacteria</taxon>
        <taxon>Hyphomicrobiales</taxon>
        <taxon>Nitrobacteraceae</taxon>
        <taxon>Bradyrhizobium</taxon>
    </lineage>
</organism>
<dbReference type="EMBL" id="BA000040">
    <property type="protein sequence ID" value="BAC46145.1"/>
    <property type="molecule type" value="Genomic_DNA"/>
</dbReference>
<dbReference type="PATRIC" id="fig|224911.44.peg.265"/>
<dbReference type="AlphaFoldDB" id="Q89W13"/>
<protein>
    <submittedName>
        <fullName evidence="1">Bll0880 protein</fullName>
    </submittedName>
</protein>
<sequence>MTVNGGMFRMIFRRGIRNESFLKALEALAQQDSWWRDVLADNSLIIGIRDEYLNVYWQGQSIFRVSFKAGTVTASTHQKYLLNPGIKGQISLIGGSFDLSKAAETMLTRDYEGVTTLERLKKAAALYSGREKEGVHEIAISNPTIVDVEIAINAAAVSDVLRKLPRMDVASFEKADTGVDLVFWEAKTFSNPELETGEVVKQVKEYRAVIAAHHADIAESYSCVAKNLLDMGKWSNGSRPIAQTTRDVAAGAKINVTGTTIGLLVYDFTADQRDREDKDGNTLRKKLEKLFEQNELGIDRFRFKGTAKGLAL</sequence>
<reference evidence="2" key="1">
    <citation type="journal article" date="2002" name="DNA Res.">
        <title>Complete genomic sequence of nitrogen-fixing symbiotic bacterium Bradyrhizobium japonicum USDA110.</title>
        <authorList>
            <person name="Kaneko T."/>
            <person name="Nakamura Y."/>
            <person name="Sato S."/>
            <person name="Minamisawa K."/>
            <person name="Uchiumi T."/>
            <person name="Sasamoto S."/>
            <person name="Watanabe A."/>
            <person name="Idesawa K."/>
            <person name="Iriguchi M."/>
            <person name="Kawashima K."/>
            <person name="Kohara M."/>
            <person name="Matsumoto M."/>
            <person name="Shimpo S."/>
            <person name="Tsuruoka H."/>
            <person name="Wada T."/>
            <person name="Yamada M."/>
            <person name="Tabata S."/>
        </authorList>
    </citation>
    <scope>NUCLEOTIDE SEQUENCE [LARGE SCALE GENOMIC DNA]</scope>
    <source>
        <strain evidence="2">JCM 10833 / BCRC 13528 / IAM 13628 / NBRC 14792 / USDA 110</strain>
    </source>
</reference>
<gene>
    <name evidence="1" type="ordered locus">bll0880</name>
</gene>
<dbReference type="EnsemblBacteria" id="BAC46145">
    <property type="protein sequence ID" value="BAC46145"/>
    <property type="gene ID" value="BAC46145"/>
</dbReference>
<dbReference type="OrthoDB" id="7107775at2"/>